<proteinExistence type="predicted"/>
<evidence type="ECO:0000256" key="1">
    <source>
        <dbReference type="PROSITE-ProRule" id="PRU00169"/>
    </source>
</evidence>
<feature type="modified residue" description="4-aspartylphosphate" evidence="1">
    <location>
        <position position="62"/>
    </location>
</feature>
<accession>A0A7Y3W5B5</accession>
<dbReference type="SMART" id="SM00448">
    <property type="entry name" value="REC"/>
    <property type="match status" value="1"/>
</dbReference>
<dbReference type="GO" id="GO:0000160">
    <property type="term" value="P:phosphorelay signal transduction system"/>
    <property type="evidence" value="ECO:0007669"/>
    <property type="project" value="InterPro"/>
</dbReference>
<dbReference type="Pfam" id="PF00072">
    <property type="entry name" value="Response_reg"/>
    <property type="match status" value="1"/>
</dbReference>
<dbReference type="PROSITE" id="PS50110">
    <property type="entry name" value="RESPONSE_REGULATORY"/>
    <property type="match status" value="1"/>
</dbReference>
<dbReference type="EMBL" id="JABFCX010000002">
    <property type="protein sequence ID" value="NNU16434.1"/>
    <property type="molecule type" value="Genomic_DNA"/>
</dbReference>
<comment type="caution">
    <text evidence="3">The sequence shown here is derived from an EMBL/GenBank/DDBJ whole genome shotgun (WGS) entry which is preliminary data.</text>
</comment>
<protein>
    <submittedName>
        <fullName evidence="3">Response regulator</fullName>
    </submittedName>
</protein>
<reference evidence="3 4" key="1">
    <citation type="submission" date="2020-05" db="EMBL/GenBank/DDBJ databases">
        <title>Parvularcula mediterraneae sp. nov., isolated from polypropylene straw from shallow seawater of the seashore of Laganas in Zakynthos island, Greece.</title>
        <authorList>
            <person name="Szabo I."/>
            <person name="Al-Omari J."/>
            <person name="Rado J."/>
            <person name="Szerdahelyi G.S."/>
        </authorList>
    </citation>
    <scope>NUCLEOTIDE SEQUENCE [LARGE SCALE GENOMIC DNA]</scope>
    <source>
        <strain evidence="3 4">ZS-1/3</strain>
    </source>
</reference>
<name>A0A7Y3W5B5_9PROT</name>
<keyword evidence="4" id="KW-1185">Reference proteome</keyword>
<dbReference type="Gene3D" id="3.40.50.2300">
    <property type="match status" value="1"/>
</dbReference>
<evidence type="ECO:0000259" key="2">
    <source>
        <dbReference type="PROSITE" id="PS50110"/>
    </source>
</evidence>
<dbReference type="InterPro" id="IPR001789">
    <property type="entry name" value="Sig_transdc_resp-reg_receiver"/>
</dbReference>
<feature type="domain" description="Response regulatory" evidence="2">
    <location>
        <begin position="12"/>
        <end position="124"/>
    </location>
</feature>
<dbReference type="RefSeq" id="WP_173198648.1">
    <property type="nucleotide sequence ID" value="NZ_JABFCX010000002.1"/>
</dbReference>
<evidence type="ECO:0000313" key="3">
    <source>
        <dbReference type="EMBL" id="NNU16434.1"/>
    </source>
</evidence>
<evidence type="ECO:0000313" key="4">
    <source>
        <dbReference type="Proteomes" id="UP000536835"/>
    </source>
</evidence>
<organism evidence="3 4">
    <name type="scientific">Parvularcula mediterranea</name>
    <dbReference type="NCBI Taxonomy" id="2732508"/>
    <lineage>
        <taxon>Bacteria</taxon>
        <taxon>Pseudomonadati</taxon>
        <taxon>Pseudomonadota</taxon>
        <taxon>Alphaproteobacteria</taxon>
        <taxon>Parvularculales</taxon>
        <taxon>Parvularculaceae</taxon>
        <taxon>Parvularcula</taxon>
    </lineage>
</organism>
<dbReference type="Proteomes" id="UP000536835">
    <property type="component" value="Unassembled WGS sequence"/>
</dbReference>
<sequence length="142" mass="14939">MVERERHHRQNAVLVCEDDPVQAHATVSVLQAQGWRVIGPAVSAKQAARLAEDETICAALLDVSLDGGSSAEAGSILRARGVPFAFVTSYGPATAATLGQFSEHLVVPKPITAELVEQILDTLLTPHRAAALREAPALSATP</sequence>
<dbReference type="InterPro" id="IPR011006">
    <property type="entry name" value="CheY-like_superfamily"/>
</dbReference>
<gene>
    <name evidence="3" type="ORF">HK107_08885</name>
</gene>
<dbReference type="AlphaFoldDB" id="A0A7Y3W5B5"/>
<dbReference type="SUPFAM" id="SSF52172">
    <property type="entry name" value="CheY-like"/>
    <property type="match status" value="1"/>
</dbReference>
<keyword evidence="1" id="KW-0597">Phosphoprotein</keyword>